<keyword evidence="4 6" id="KW-0689">Ribosomal protein</keyword>
<comment type="caution">
    <text evidence="8">The sequence shown here is derived from an EMBL/GenBank/DDBJ whole genome shotgun (WGS) entry which is preliminary data.</text>
</comment>
<dbReference type="InterPro" id="IPR012677">
    <property type="entry name" value="Nucleotide-bd_a/b_plait_sf"/>
</dbReference>
<dbReference type="PANTHER" id="PTHR11620">
    <property type="entry name" value="60S RIBOSOMAL PROTEIN L23A"/>
    <property type="match status" value="1"/>
</dbReference>
<dbReference type="OrthoDB" id="9793353at2"/>
<dbReference type="NCBIfam" id="NF004363">
    <property type="entry name" value="PRK05738.2-4"/>
    <property type="match status" value="1"/>
</dbReference>
<dbReference type="AlphaFoldDB" id="A0A1C3EAY9"/>
<keyword evidence="9" id="KW-1185">Reference proteome</keyword>
<dbReference type="NCBIfam" id="NF004359">
    <property type="entry name" value="PRK05738.1-3"/>
    <property type="match status" value="1"/>
</dbReference>
<sequence length="102" mass="11718">MAIVPKSGVVLESYQVILKPLITEKGTYLSSKRNAYTFQVNPLATKFDIKKAVEELFSVKVEKVRTQNRVGKPRRHRMKLGYTSAWKKAIVTLNDDDRIAFF</sequence>
<comment type="subunit">
    <text evidence="6">Part of the 50S ribosomal subunit. Contacts protein L29, and trigger factor when it is bound to the ribosome.</text>
</comment>
<dbReference type="Gene3D" id="3.30.70.330">
    <property type="match status" value="1"/>
</dbReference>
<dbReference type="Proteomes" id="UP000094828">
    <property type="component" value="Unassembled WGS sequence"/>
</dbReference>
<name>A0A1C3EAY9_9PLAN</name>
<comment type="similarity">
    <text evidence="1 6 7">Belongs to the universal ribosomal protein uL23 family.</text>
</comment>
<dbReference type="GO" id="GO:1990904">
    <property type="term" value="C:ribonucleoprotein complex"/>
    <property type="evidence" value="ECO:0007669"/>
    <property type="project" value="UniProtKB-KW"/>
</dbReference>
<organism evidence="8 9">
    <name type="scientific">Planctopirus hydrillae</name>
    <dbReference type="NCBI Taxonomy" id="1841610"/>
    <lineage>
        <taxon>Bacteria</taxon>
        <taxon>Pseudomonadati</taxon>
        <taxon>Planctomycetota</taxon>
        <taxon>Planctomycetia</taxon>
        <taxon>Planctomycetales</taxon>
        <taxon>Planctomycetaceae</taxon>
        <taxon>Planctopirus</taxon>
    </lineage>
</organism>
<evidence type="ECO:0000256" key="2">
    <source>
        <dbReference type="ARBA" id="ARBA00022730"/>
    </source>
</evidence>
<comment type="function">
    <text evidence="6">One of the early assembly proteins it binds 23S rRNA. One of the proteins that surrounds the polypeptide exit tunnel on the outside of the ribosome. Forms the main docking site for trigger factor binding to the ribosome.</text>
</comment>
<proteinExistence type="inferred from homology"/>
<dbReference type="PROSITE" id="PS00050">
    <property type="entry name" value="RIBOSOMAL_L23"/>
    <property type="match status" value="1"/>
</dbReference>
<keyword evidence="5 6" id="KW-0687">Ribonucleoprotein</keyword>
<dbReference type="InterPro" id="IPR013025">
    <property type="entry name" value="Ribosomal_uL23-like"/>
</dbReference>
<dbReference type="Pfam" id="PF00276">
    <property type="entry name" value="Ribosomal_L23"/>
    <property type="match status" value="1"/>
</dbReference>
<gene>
    <name evidence="6" type="primary">rplW</name>
    <name evidence="8" type="ORF">A6X21_00600</name>
</gene>
<evidence type="ECO:0000313" key="9">
    <source>
        <dbReference type="Proteomes" id="UP000094828"/>
    </source>
</evidence>
<dbReference type="InterPro" id="IPR001014">
    <property type="entry name" value="Ribosomal_uL23_CS"/>
</dbReference>
<evidence type="ECO:0000256" key="4">
    <source>
        <dbReference type="ARBA" id="ARBA00022980"/>
    </source>
</evidence>
<dbReference type="GO" id="GO:0019843">
    <property type="term" value="F:rRNA binding"/>
    <property type="evidence" value="ECO:0007669"/>
    <property type="project" value="UniProtKB-UniRule"/>
</dbReference>
<protein>
    <recommendedName>
        <fullName evidence="6">Large ribosomal subunit protein uL23</fullName>
    </recommendedName>
</protein>
<dbReference type="EMBL" id="LYDR01000110">
    <property type="protein sequence ID" value="ODA30405.1"/>
    <property type="molecule type" value="Genomic_DNA"/>
</dbReference>
<evidence type="ECO:0000256" key="7">
    <source>
        <dbReference type="RuleBase" id="RU003934"/>
    </source>
</evidence>
<dbReference type="FunFam" id="3.30.70.330:FF:000001">
    <property type="entry name" value="50S ribosomal protein L23"/>
    <property type="match status" value="1"/>
</dbReference>
<keyword evidence="2 6" id="KW-0699">rRNA-binding</keyword>
<dbReference type="RefSeq" id="WP_068848626.1">
    <property type="nucleotide sequence ID" value="NZ_LYDR01000110.1"/>
</dbReference>
<dbReference type="HAMAP" id="MF_01369_B">
    <property type="entry name" value="Ribosomal_uL23_B"/>
    <property type="match status" value="1"/>
</dbReference>
<dbReference type="GO" id="GO:0003735">
    <property type="term" value="F:structural constituent of ribosome"/>
    <property type="evidence" value="ECO:0007669"/>
    <property type="project" value="InterPro"/>
</dbReference>
<dbReference type="InterPro" id="IPR012678">
    <property type="entry name" value="Ribosomal_uL23/eL15/eS24_sf"/>
</dbReference>
<keyword evidence="3 6" id="KW-0694">RNA-binding</keyword>
<dbReference type="GO" id="GO:0006412">
    <property type="term" value="P:translation"/>
    <property type="evidence" value="ECO:0007669"/>
    <property type="project" value="UniProtKB-UniRule"/>
</dbReference>
<accession>A0A1C3EAY9</accession>
<reference evidence="8 9" key="1">
    <citation type="submission" date="2016-05" db="EMBL/GenBank/DDBJ databases">
        <title>Genomic and physiological characterization of Planctopirus sp. isolated from fresh water lake.</title>
        <authorList>
            <person name="Subhash Y."/>
            <person name="Ramana C."/>
        </authorList>
    </citation>
    <scope>NUCLEOTIDE SEQUENCE [LARGE SCALE GENOMIC DNA]</scope>
    <source>
        <strain evidence="8 9">JC280</strain>
    </source>
</reference>
<dbReference type="GO" id="GO:0005840">
    <property type="term" value="C:ribosome"/>
    <property type="evidence" value="ECO:0007669"/>
    <property type="project" value="UniProtKB-KW"/>
</dbReference>
<evidence type="ECO:0000256" key="3">
    <source>
        <dbReference type="ARBA" id="ARBA00022884"/>
    </source>
</evidence>
<dbReference type="SUPFAM" id="SSF54189">
    <property type="entry name" value="Ribosomal proteins S24e, L23 and L15e"/>
    <property type="match status" value="1"/>
</dbReference>
<evidence type="ECO:0000256" key="6">
    <source>
        <dbReference type="HAMAP-Rule" id="MF_01369"/>
    </source>
</evidence>
<evidence type="ECO:0000256" key="5">
    <source>
        <dbReference type="ARBA" id="ARBA00023274"/>
    </source>
</evidence>
<evidence type="ECO:0000313" key="8">
    <source>
        <dbReference type="EMBL" id="ODA30405.1"/>
    </source>
</evidence>
<evidence type="ECO:0000256" key="1">
    <source>
        <dbReference type="ARBA" id="ARBA00006700"/>
    </source>
</evidence>
<dbReference type="STRING" id="1841610.A6X21_00600"/>